<dbReference type="Proteomes" id="UP001518989">
    <property type="component" value="Unassembled WGS sequence"/>
</dbReference>
<comment type="subcellular location">
    <subcellularLocation>
        <location evidence="1">Membrane</location>
        <topology evidence="1">Single-pass membrane protein</topology>
    </subcellularLocation>
</comment>
<dbReference type="InterPro" id="IPR001623">
    <property type="entry name" value="DnaJ_domain"/>
</dbReference>
<dbReference type="InterPro" id="IPR036869">
    <property type="entry name" value="J_dom_sf"/>
</dbReference>
<evidence type="ECO:0000256" key="1">
    <source>
        <dbReference type="ARBA" id="ARBA00004167"/>
    </source>
</evidence>
<evidence type="ECO:0000256" key="2">
    <source>
        <dbReference type="ARBA" id="ARBA00022692"/>
    </source>
</evidence>
<evidence type="ECO:0000256" key="5">
    <source>
        <dbReference type="ARBA" id="ARBA00038105"/>
    </source>
</evidence>
<dbReference type="PANTHER" id="PTHR12763:SF28">
    <property type="entry name" value="GEO10507P1-RELATED"/>
    <property type="match status" value="1"/>
</dbReference>
<dbReference type="EMBL" id="JACTNG010000004">
    <property type="protein sequence ID" value="MBO1079190.1"/>
    <property type="molecule type" value="Genomic_DNA"/>
</dbReference>
<keyword evidence="4 6" id="KW-0472">Membrane</keyword>
<accession>A0ABS3KQG0</accession>
<keyword evidence="3 6" id="KW-1133">Transmembrane helix</keyword>
<protein>
    <submittedName>
        <fullName evidence="7">Molecular chaperone DnaJ</fullName>
    </submittedName>
</protein>
<proteinExistence type="inferred from homology"/>
<dbReference type="CDD" id="cd06257">
    <property type="entry name" value="DnaJ"/>
    <property type="match status" value="1"/>
</dbReference>
<comment type="similarity">
    <text evidence="5">Belongs to the TIM14 family.</text>
</comment>
<dbReference type="Gene3D" id="1.10.287.110">
    <property type="entry name" value="DnaJ domain"/>
    <property type="match status" value="1"/>
</dbReference>
<reference evidence="7 8" key="1">
    <citation type="submission" date="2020-09" db="EMBL/GenBank/DDBJ databases">
        <title>Roseomonas.</title>
        <authorList>
            <person name="Zhu W."/>
        </authorList>
    </citation>
    <scope>NUCLEOTIDE SEQUENCE [LARGE SCALE GENOMIC DNA]</scope>
    <source>
        <strain evidence="7 8">573</strain>
    </source>
</reference>
<evidence type="ECO:0000256" key="4">
    <source>
        <dbReference type="ARBA" id="ARBA00023136"/>
    </source>
</evidence>
<feature type="transmembrane region" description="Helical" evidence="6">
    <location>
        <begin position="36"/>
        <end position="69"/>
    </location>
</feature>
<keyword evidence="2 6" id="KW-0812">Transmembrane</keyword>
<gene>
    <name evidence="7" type="ORF">IAI61_09125</name>
</gene>
<evidence type="ECO:0000313" key="7">
    <source>
        <dbReference type="EMBL" id="MBO1079190.1"/>
    </source>
</evidence>
<dbReference type="SUPFAM" id="SSF46565">
    <property type="entry name" value="Chaperone J-domain"/>
    <property type="match status" value="1"/>
</dbReference>
<evidence type="ECO:0000313" key="8">
    <source>
        <dbReference type="Proteomes" id="UP001518989"/>
    </source>
</evidence>
<organism evidence="7 8">
    <name type="scientific">Roseomonas haemaphysalidis</name>
    <dbReference type="NCBI Taxonomy" id="2768162"/>
    <lineage>
        <taxon>Bacteria</taxon>
        <taxon>Pseudomonadati</taxon>
        <taxon>Pseudomonadota</taxon>
        <taxon>Alphaproteobacteria</taxon>
        <taxon>Acetobacterales</taxon>
        <taxon>Roseomonadaceae</taxon>
        <taxon>Roseomonas</taxon>
    </lineage>
</organism>
<dbReference type="PANTHER" id="PTHR12763">
    <property type="match status" value="1"/>
</dbReference>
<dbReference type="RefSeq" id="WP_207416710.1">
    <property type="nucleotide sequence ID" value="NZ_CP061177.1"/>
</dbReference>
<evidence type="ECO:0000256" key="3">
    <source>
        <dbReference type="ARBA" id="ARBA00022989"/>
    </source>
</evidence>
<keyword evidence="8" id="KW-1185">Reference proteome</keyword>
<comment type="caution">
    <text evidence="7">The sequence shown here is derived from an EMBL/GenBank/DDBJ whole genome shotgun (WGS) entry which is preliminary data.</text>
</comment>
<name>A0ABS3KQG0_9PROT</name>
<sequence length="228" mass="23933">MSWFLGGLAVVAAIGWLLHAFAHSGVARVKQGAKWLVAGLALIGVVLLVASGRGAALLGLLLPVLPWLWPALRRRWARRRFAAAAPAGDAATTLTTATLAMRLDPASGTLSGRVLAGPMAGRELAELSLQEARELLAACHAADPESVPLLESWLDRTAPHWRVTPDPMSPAATARAAALALLQLSEGASPAEIRAAHRRLMRAAHPDHGGDPGQAARLNQARDLLLGE</sequence>
<evidence type="ECO:0000256" key="6">
    <source>
        <dbReference type="SAM" id="Phobius"/>
    </source>
</evidence>